<dbReference type="PANTHER" id="PTHR10963">
    <property type="entry name" value="GLYCOSYL HYDROLASE-RELATED"/>
    <property type="match status" value="1"/>
</dbReference>
<protein>
    <submittedName>
        <fullName evidence="4">Glycosyl hydrolases family 16</fullName>
    </submittedName>
</protein>
<dbReference type="Gene3D" id="2.60.120.200">
    <property type="match status" value="1"/>
</dbReference>
<dbReference type="GO" id="GO:0004553">
    <property type="term" value="F:hydrolase activity, hydrolyzing O-glycosyl compounds"/>
    <property type="evidence" value="ECO:0007669"/>
    <property type="project" value="InterPro"/>
</dbReference>
<gene>
    <name evidence="4" type="ORF">SAMN04489724_2915</name>
</gene>
<name>A0A1I7C6P7_9BACT</name>
<evidence type="ECO:0000256" key="2">
    <source>
        <dbReference type="SAM" id="SignalP"/>
    </source>
</evidence>
<evidence type="ECO:0000313" key="4">
    <source>
        <dbReference type="EMBL" id="SFT95111.1"/>
    </source>
</evidence>
<keyword evidence="2" id="KW-0732">Signal</keyword>
<dbReference type="InterPro" id="IPR013320">
    <property type="entry name" value="ConA-like_dom_sf"/>
</dbReference>
<dbReference type="InterPro" id="IPR000757">
    <property type="entry name" value="Beta-glucanase-like"/>
</dbReference>
<dbReference type="RefSeq" id="WP_342029142.1">
    <property type="nucleotide sequence ID" value="NZ_FPBF01000004.1"/>
</dbReference>
<reference evidence="5" key="1">
    <citation type="submission" date="2016-10" db="EMBL/GenBank/DDBJ databases">
        <authorList>
            <person name="Varghese N."/>
            <person name="Submissions S."/>
        </authorList>
    </citation>
    <scope>NUCLEOTIDE SEQUENCE [LARGE SCALE GENOMIC DNA]</scope>
    <source>
        <strain evidence="5">DSM 23445</strain>
    </source>
</reference>
<dbReference type="InterPro" id="IPR050546">
    <property type="entry name" value="Glycosyl_Hydrlase_16"/>
</dbReference>
<dbReference type="AlphaFoldDB" id="A0A1I7C6P7"/>
<feature type="domain" description="GH16" evidence="3">
    <location>
        <begin position="136"/>
        <end position="374"/>
    </location>
</feature>
<dbReference type="PROSITE" id="PS51762">
    <property type="entry name" value="GH16_2"/>
    <property type="match status" value="1"/>
</dbReference>
<feature type="chain" id="PRO_5011625168" evidence="2">
    <location>
        <begin position="23"/>
        <end position="374"/>
    </location>
</feature>
<sequence>MLTKIYHTIGVLFMLMSASSCTQEDAEQQIVLPTNLEVNVEIAENGVVNVNFSADKANFYRVGFGVDSQLPALATGGQATYRYTEPGEYIITVQAHSTEADFIKAEEQVLITEQILGIGLPTTGFESPLEYEGYTLSWNDEFNSETLSSDWVFELGDGCPGICGWGNNELQFYRRENTELRDGNLVITAKQESMGGKNYTSSRLKTQGKQEFQYGRIDIRAALPKGQGIWPALWMLGANISEISWPASGEIDIMEMIGGDASGRDNSVHGTLHWDNNGNYAYETGTKTLSGGAKYADNFHVYSIIWDETTITWLVDNEAFHEMDISAAAMDEFRKPFFLLINLAVGGNWPGSPDNSTVFPQQLAVDYVRVFEKD</sequence>
<evidence type="ECO:0000256" key="1">
    <source>
        <dbReference type="ARBA" id="ARBA00006865"/>
    </source>
</evidence>
<dbReference type="STRING" id="305507.SAMN04489724_2915"/>
<accession>A0A1I7C6P7</accession>
<dbReference type="EMBL" id="FPBF01000004">
    <property type="protein sequence ID" value="SFT95111.1"/>
    <property type="molecule type" value="Genomic_DNA"/>
</dbReference>
<feature type="signal peptide" evidence="2">
    <location>
        <begin position="1"/>
        <end position="22"/>
    </location>
</feature>
<dbReference type="PROSITE" id="PS51257">
    <property type="entry name" value="PROKAR_LIPOPROTEIN"/>
    <property type="match status" value="1"/>
</dbReference>
<dbReference type="GO" id="GO:0005975">
    <property type="term" value="P:carbohydrate metabolic process"/>
    <property type="evidence" value="ECO:0007669"/>
    <property type="project" value="InterPro"/>
</dbReference>
<organism evidence="4 5">
    <name type="scientific">Algoriphagus locisalis</name>
    <dbReference type="NCBI Taxonomy" id="305507"/>
    <lineage>
        <taxon>Bacteria</taxon>
        <taxon>Pseudomonadati</taxon>
        <taxon>Bacteroidota</taxon>
        <taxon>Cytophagia</taxon>
        <taxon>Cytophagales</taxon>
        <taxon>Cyclobacteriaceae</taxon>
        <taxon>Algoriphagus</taxon>
    </lineage>
</organism>
<evidence type="ECO:0000259" key="3">
    <source>
        <dbReference type="PROSITE" id="PS51762"/>
    </source>
</evidence>
<comment type="similarity">
    <text evidence="1">Belongs to the glycosyl hydrolase 16 family.</text>
</comment>
<dbReference type="Proteomes" id="UP000199673">
    <property type="component" value="Unassembled WGS sequence"/>
</dbReference>
<dbReference type="PANTHER" id="PTHR10963:SF55">
    <property type="entry name" value="GLYCOSIDE HYDROLASE FAMILY 16 PROTEIN"/>
    <property type="match status" value="1"/>
</dbReference>
<keyword evidence="5" id="KW-1185">Reference proteome</keyword>
<evidence type="ECO:0000313" key="5">
    <source>
        <dbReference type="Proteomes" id="UP000199673"/>
    </source>
</evidence>
<dbReference type="CDD" id="cd08023">
    <property type="entry name" value="GH16_laminarinase_like"/>
    <property type="match status" value="1"/>
</dbReference>
<dbReference type="SUPFAM" id="SSF49899">
    <property type="entry name" value="Concanavalin A-like lectins/glucanases"/>
    <property type="match status" value="1"/>
</dbReference>
<dbReference type="Pfam" id="PF00722">
    <property type="entry name" value="Glyco_hydro_16"/>
    <property type="match status" value="1"/>
</dbReference>
<keyword evidence="4" id="KW-0378">Hydrolase</keyword>
<proteinExistence type="inferred from homology"/>